<dbReference type="InterPro" id="IPR011990">
    <property type="entry name" value="TPR-like_helical_dom_sf"/>
</dbReference>
<dbReference type="EMBL" id="BMWX01000003">
    <property type="protein sequence ID" value="GGZ29642.1"/>
    <property type="molecule type" value="Genomic_DNA"/>
</dbReference>
<reference evidence="2" key="1">
    <citation type="journal article" date="2014" name="Int. J. Syst. Evol. Microbiol.">
        <title>Complete genome sequence of Corynebacterium casei LMG S-19264T (=DSM 44701T), isolated from a smear-ripened cheese.</title>
        <authorList>
            <consortium name="US DOE Joint Genome Institute (JGI-PGF)"/>
            <person name="Walter F."/>
            <person name="Albersmeier A."/>
            <person name="Kalinowski J."/>
            <person name="Ruckert C."/>
        </authorList>
    </citation>
    <scope>NUCLEOTIDE SEQUENCE</scope>
    <source>
        <strain evidence="2">KCTC 12368</strain>
    </source>
</reference>
<feature type="repeat" description="TPR" evidence="1">
    <location>
        <begin position="217"/>
        <end position="250"/>
    </location>
</feature>
<dbReference type="Gene3D" id="1.25.40.10">
    <property type="entry name" value="Tetratricopeptide repeat domain"/>
    <property type="match status" value="1"/>
</dbReference>
<proteinExistence type="predicted"/>
<organism evidence="2 3">
    <name type="scientific">Echinicola pacifica</name>
    <dbReference type="NCBI Taxonomy" id="346377"/>
    <lineage>
        <taxon>Bacteria</taxon>
        <taxon>Pseudomonadati</taxon>
        <taxon>Bacteroidota</taxon>
        <taxon>Cytophagia</taxon>
        <taxon>Cytophagales</taxon>
        <taxon>Cyclobacteriaceae</taxon>
        <taxon>Echinicola</taxon>
    </lineage>
</organism>
<keyword evidence="1" id="KW-0802">TPR repeat</keyword>
<protein>
    <recommendedName>
        <fullName evidence="4">Tetratricopeptide repeat protein</fullName>
    </recommendedName>
</protein>
<dbReference type="AlphaFoldDB" id="A0A918US93"/>
<comment type="caution">
    <text evidence="2">The sequence shown here is derived from an EMBL/GenBank/DDBJ whole genome shotgun (WGS) entry which is preliminary data.</text>
</comment>
<dbReference type="SUPFAM" id="SSF48452">
    <property type="entry name" value="TPR-like"/>
    <property type="match status" value="1"/>
</dbReference>
<sequence length="264" mass="30658">MLRLFLIFLVLVSFKGNTSPFAKKLRENEQAQQAPPKPSLDGIQEKIYQAFVHSMNARDKEELMKLSHQLIALDATEDPPIIIYWRAYLQFYISVFHLKNGDEEKAEREIDKGIDWMEDLERRNSEDNALLAMMQGFSIQFKSLKVIFLAMDIKSNLKQALEQDSTNQRAYYVYASNDYYTPEKYGGGKSAEQYLLKAISLADQTSEKPYLPSWGKEESYELLIKLYIKAEKYDLAKKYYKEGLANYPDSYFISQLSSKLPTIN</sequence>
<dbReference type="RefSeq" id="WP_157492573.1">
    <property type="nucleotide sequence ID" value="NZ_BMWX01000003.1"/>
</dbReference>
<evidence type="ECO:0000313" key="3">
    <source>
        <dbReference type="Proteomes" id="UP000619457"/>
    </source>
</evidence>
<dbReference type="InterPro" id="IPR019734">
    <property type="entry name" value="TPR_rpt"/>
</dbReference>
<gene>
    <name evidence="2" type="ORF">GCM10007049_23600</name>
</gene>
<dbReference type="Proteomes" id="UP000619457">
    <property type="component" value="Unassembled WGS sequence"/>
</dbReference>
<evidence type="ECO:0008006" key="4">
    <source>
        <dbReference type="Google" id="ProtNLM"/>
    </source>
</evidence>
<evidence type="ECO:0000313" key="2">
    <source>
        <dbReference type="EMBL" id="GGZ29642.1"/>
    </source>
</evidence>
<evidence type="ECO:0000256" key="1">
    <source>
        <dbReference type="PROSITE-ProRule" id="PRU00339"/>
    </source>
</evidence>
<reference evidence="2" key="2">
    <citation type="submission" date="2020-09" db="EMBL/GenBank/DDBJ databases">
        <authorList>
            <person name="Sun Q."/>
            <person name="Kim S."/>
        </authorList>
    </citation>
    <scope>NUCLEOTIDE SEQUENCE</scope>
    <source>
        <strain evidence="2">KCTC 12368</strain>
    </source>
</reference>
<name>A0A918US93_9BACT</name>
<accession>A0A918US93</accession>
<keyword evidence="3" id="KW-1185">Reference proteome</keyword>
<dbReference type="PROSITE" id="PS50005">
    <property type="entry name" value="TPR"/>
    <property type="match status" value="1"/>
</dbReference>